<protein>
    <recommendedName>
        <fullName evidence="3">CUB domain-containing protein</fullName>
    </recommendedName>
</protein>
<dbReference type="OrthoDB" id="6022136at2759"/>
<dbReference type="Proteomes" id="UP000594454">
    <property type="component" value="Chromosome 3"/>
</dbReference>
<gene>
    <name evidence="1" type="ORF">HERILL_LOCUS6709</name>
</gene>
<dbReference type="SUPFAM" id="SSF49854">
    <property type="entry name" value="Spermadhesin, CUB domain"/>
    <property type="match status" value="1"/>
</dbReference>
<organism evidence="1 2">
    <name type="scientific">Hermetia illucens</name>
    <name type="common">Black soldier fly</name>
    <dbReference type="NCBI Taxonomy" id="343691"/>
    <lineage>
        <taxon>Eukaryota</taxon>
        <taxon>Metazoa</taxon>
        <taxon>Ecdysozoa</taxon>
        <taxon>Arthropoda</taxon>
        <taxon>Hexapoda</taxon>
        <taxon>Insecta</taxon>
        <taxon>Pterygota</taxon>
        <taxon>Neoptera</taxon>
        <taxon>Endopterygota</taxon>
        <taxon>Diptera</taxon>
        <taxon>Brachycera</taxon>
        <taxon>Stratiomyomorpha</taxon>
        <taxon>Stratiomyidae</taxon>
        <taxon>Hermetiinae</taxon>
        <taxon>Hermetia</taxon>
    </lineage>
</organism>
<name>A0A7R8YTL4_HERIL</name>
<dbReference type="EMBL" id="LR899011">
    <property type="protein sequence ID" value="CAD7083775.1"/>
    <property type="molecule type" value="Genomic_DNA"/>
</dbReference>
<evidence type="ECO:0000313" key="1">
    <source>
        <dbReference type="EMBL" id="CAD7083775.1"/>
    </source>
</evidence>
<evidence type="ECO:0000313" key="2">
    <source>
        <dbReference type="Proteomes" id="UP000594454"/>
    </source>
</evidence>
<dbReference type="AlphaFoldDB" id="A0A7R8YTL4"/>
<dbReference type="Gene3D" id="2.60.120.290">
    <property type="entry name" value="Spermadhesin, CUB domain"/>
    <property type="match status" value="1"/>
</dbReference>
<sequence>MNRCYVASDLDASVHSGGPNPDPDPWIPIVAYLEPLPKPTKTPKCDQTFISRAGGPQNGTFTAPLLHNPANHTRQCLYIFLAGPGQRVEVVFTTFNLRGTPPDGSAVGEIPA</sequence>
<keyword evidence="2" id="KW-1185">Reference proteome</keyword>
<accession>A0A7R8YTL4</accession>
<reference evidence="1 2" key="1">
    <citation type="submission" date="2020-11" db="EMBL/GenBank/DDBJ databases">
        <authorList>
            <person name="Wallbank WR R."/>
            <person name="Pardo Diaz C."/>
            <person name="Kozak K."/>
            <person name="Martin S."/>
            <person name="Jiggins C."/>
            <person name="Moest M."/>
            <person name="Warren A I."/>
            <person name="Generalovic N T."/>
            <person name="Byers J.R.P. K."/>
            <person name="Montejo-Kovacevich G."/>
            <person name="Yen C E."/>
        </authorList>
    </citation>
    <scope>NUCLEOTIDE SEQUENCE [LARGE SCALE GENOMIC DNA]</scope>
</reference>
<dbReference type="InParanoid" id="A0A7R8YTL4"/>
<proteinExistence type="predicted"/>
<dbReference type="InterPro" id="IPR035914">
    <property type="entry name" value="Sperma_CUB_dom_sf"/>
</dbReference>
<evidence type="ECO:0008006" key="3">
    <source>
        <dbReference type="Google" id="ProtNLM"/>
    </source>
</evidence>